<accession>A0A1S1K5Z7</accession>
<dbReference type="Proteomes" id="UP000179636">
    <property type="component" value="Unassembled WGS sequence"/>
</dbReference>
<dbReference type="Pfam" id="PF06742">
    <property type="entry name" value="DUF1214"/>
    <property type="match status" value="1"/>
</dbReference>
<sequence>MLPELGRQVVASSAEEPRAEVDAWNAFVDGLRTAGEQLASDSAGLPESERADGYRALLRGLSNQLGRFEVDRDKPELVAFNGWRQKFLMDNPDFRYWVADIRPDGRYRIRGNRGDAAYVSITVYGTGENGAQATARIDSDTMAFGADGGYELTVGGDRPPAGDWLDLPERATVVWVRHFHDGVQTERPGWCGIEPVEVPPIPAPIESVRFGKQLSKASAVITHLPRIWNAAASADHQTPNQLRHWSEMTGGAVFTEPAIQYVRGGWQLEPDEALLIEGDLVPCRYWNILAYSRFLNSLDYRHRQVSYTGATAHLDGGRYRFVVSATDPGPAAGDWIDSEGRAFGIVVMRFLQPEQQPALPSTRVVRIADLAERS</sequence>
<evidence type="ECO:0000259" key="1">
    <source>
        <dbReference type="Pfam" id="PF06742"/>
    </source>
</evidence>
<dbReference type="OrthoDB" id="3204158at2"/>
<protein>
    <recommendedName>
        <fullName evidence="1">DUF1214 domain-containing protein</fullName>
    </recommendedName>
</protein>
<dbReference type="AlphaFoldDB" id="A0A1S1K5Z7"/>
<proteinExistence type="predicted"/>
<dbReference type="STRING" id="1908205.BKG60_06510"/>
<dbReference type="EMBL" id="MLHV01000009">
    <property type="protein sequence ID" value="OHU00792.1"/>
    <property type="molecule type" value="Genomic_DNA"/>
</dbReference>
<feature type="domain" description="DUF1214" evidence="1">
    <location>
        <begin position="102"/>
        <end position="175"/>
    </location>
</feature>
<dbReference type="InterPro" id="IPR010621">
    <property type="entry name" value="DUF1214"/>
</dbReference>
<name>A0A1S1K5Z7_9MYCO</name>
<evidence type="ECO:0000313" key="3">
    <source>
        <dbReference type="Proteomes" id="UP000179636"/>
    </source>
</evidence>
<keyword evidence="3" id="KW-1185">Reference proteome</keyword>
<organism evidence="2 3">
    <name type="scientific">Mycobacterium syngnathidarum</name>
    <dbReference type="NCBI Taxonomy" id="1908205"/>
    <lineage>
        <taxon>Bacteria</taxon>
        <taxon>Bacillati</taxon>
        <taxon>Actinomycetota</taxon>
        <taxon>Actinomycetes</taxon>
        <taxon>Mycobacteriales</taxon>
        <taxon>Mycobacteriaceae</taxon>
        <taxon>Mycobacterium</taxon>
    </lineage>
</organism>
<evidence type="ECO:0000313" key="2">
    <source>
        <dbReference type="EMBL" id="OHU00792.1"/>
    </source>
</evidence>
<comment type="caution">
    <text evidence="2">The sequence shown here is derived from an EMBL/GenBank/DDBJ whole genome shotgun (WGS) entry which is preliminary data.</text>
</comment>
<gene>
    <name evidence="2" type="ORF">BKG61_12285</name>
</gene>
<reference evidence="2 3" key="1">
    <citation type="submission" date="2016-10" db="EMBL/GenBank/DDBJ databases">
        <title>Evaluation of Human, Animal and Environmental Mycobacterium chelonae Isolates by Core Genome Phylogenomic Analysis, Targeted Gene Comparison, and Anti-microbial Susceptibility Patterns: A Tale of Mistaken Identities.</title>
        <authorList>
            <person name="Fogelson S.B."/>
            <person name="Camus A.C."/>
            <person name="Lorenz W."/>
            <person name="Vasireddy R."/>
            <person name="Vasireddy S."/>
            <person name="Smith T."/>
            <person name="Brown-Elliott B.A."/>
            <person name="Wallace R.J.Jr."/>
            <person name="Hasan N.A."/>
            <person name="Reischl U."/>
            <person name="Sanchez S."/>
        </authorList>
    </citation>
    <scope>NUCLEOTIDE SEQUENCE [LARGE SCALE GENOMIC DNA]</scope>
    <source>
        <strain evidence="2 3">24999</strain>
    </source>
</reference>
<dbReference type="SUPFAM" id="SSF160935">
    <property type="entry name" value="VPA0735-like"/>
    <property type="match status" value="1"/>
</dbReference>